<evidence type="ECO:0000256" key="1">
    <source>
        <dbReference type="ARBA" id="ARBA00004123"/>
    </source>
</evidence>
<evidence type="ECO:0000313" key="4">
    <source>
        <dbReference type="Proteomes" id="UP000703269"/>
    </source>
</evidence>
<dbReference type="Proteomes" id="UP000703269">
    <property type="component" value="Unassembled WGS sequence"/>
</dbReference>
<keyword evidence="4" id="KW-1185">Reference proteome</keyword>
<accession>A0A9P3GFP2</accession>
<dbReference type="GO" id="GO:0007131">
    <property type="term" value="P:reciprocal meiotic recombination"/>
    <property type="evidence" value="ECO:0007669"/>
    <property type="project" value="TreeGrafter"/>
</dbReference>
<dbReference type="GO" id="GO:0042148">
    <property type="term" value="P:DNA strand invasion"/>
    <property type="evidence" value="ECO:0007669"/>
    <property type="project" value="TreeGrafter"/>
</dbReference>
<dbReference type="GO" id="GO:0000724">
    <property type="term" value="P:double-strand break repair via homologous recombination"/>
    <property type="evidence" value="ECO:0007669"/>
    <property type="project" value="TreeGrafter"/>
</dbReference>
<comment type="subcellular location">
    <subcellularLocation>
        <location evidence="1">Nucleus</location>
    </subcellularLocation>
</comment>
<dbReference type="PANTHER" id="PTHR46457">
    <property type="entry name" value="DNA REPAIR PROTEIN RAD51 HOMOLOG 4"/>
    <property type="match status" value="1"/>
</dbReference>
<dbReference type="EMBL" id="BPQB01000043">
    <property type="protein sequence ID" value="GJE94807.1"/>
    <property type="molecule type" value="Genomic_DNA"/>
</dbReference>
<evidence type="ECO:0000313" key="3">
    <source>
        <dbReference type="EMBL" id="GJE94807.1"/>
    </source>
</evidence>
<dbReference type="GO" id="GO:0000723">
    <property type="term" value="P:telomere maintenance"/>
    <property type="evidence" value="ECO:0007669"/>
    <property type="project" value="TreeGrafter"/>
</dbReference>
<dbReference type="GO" id="GO:0008094">
    <property type="term" value="F:ATP-dependent activity, acting on DNA"/>
    <property type="evidence" value="ECO:0007669"/>
    <property type="project" value="TreeGrafter"/>
</dbReference>
<proteinExistence type="predicted"/>
<evidence type="ECO:0008006" key="5">
    <source>
        <dbReference type="Google" id="ProtNLM"/>
    </source>
</evidence>
<dbReference type="InterPro" id="IPR051988">
    <property type="entry name" value="HRR_RAD51_Paralog"/>
</dbReference>
<comment type="caution">
    <text evidence="3">The sequence shown here is derived from an EMBL/GenBank/DDBJ whole genome shotgun (WGS) entry which is preliminary data.</text>
</comment>
<evidence type="ECO:0000256" key="2">
    <source>
        <dbReference type="ARBA" id="ARBA00023242"/>
    </source>
</evidence>
<organism evidence="3 4">
    <name type="scientific">Phanerochaete sordida</name>
    <dbReference type="NCBI Taxonomy" id="48140"/>
    <lineage>
        <taxon>Eukaryota</taxon>
        <taxon>Fungi</taxon>
        <taxon>Dikarya</taxon>
        <taxon>Basidiomycota</taxon>
        <taxon>Agaricomycotina</taxon>
        <taxon>Agaricomycetes</taxon>
        <taxon>Polyporales</taxon>
        <taxon>Phanerochaetaceae</taxon>
        <taxon>Phanerochaete</taxon>
    </lineage>
</organism>
<reference evidence="3 4" key="1">
    <citation type="submission" date="2021-08" db="EMBL/GenBank/DDBJ databases">
        <title>Draft Genome Sequence of Phanerochaete sordida strain YK-624.</title>
        <authorList>
            <person name="Mori T."/>
            <person name="Dohra H."/>
            <person name="Suzuki T."/>
            <person name="Kawagishi H."/>
            <person name="Hirai H."/>
        </authorList>
    </citation>
    <scope>NUCLEOTIDE SEQUENCE [LARGE SCALE GENOMIC DNA]</scope>
    <source>
        <strain evidence="3 4">YK-624</strain>
    </source>
</reference>
<name>A0A9P3GFP2_9APHY</name>
<dbReference type="GO" id="GO:0005815">
    <property type="term" value="C:microtubule organizing center"/>
    <property type="evidence" value="ECO:0007669"/>
    <property type="project" value="TreeGrafter"/>
</dbReference>
<sequence>MSRRPLHTLALPPATLSALTRAGYETVRDITSATPEQVAADARLPLNASQAVFSATQTQNKMASLTQSAAAMAQSTSTKYCTGCAPIDAILDDGLKKGFVLEVSGPPGSCKESVALGMARTFLDDNQDVLFVDMQNMTTASQVLDFVTKSASSSSSTRRYADMVFHTTLHTISDLMVFLHKLPWYLKEHPRLGLLVLNSLWYPFQSTAGLSYSARSAVLDRTRETLAQACATTGLSVIITTQLSTKLLNADGSPATFDTGARAVMVPQPTHTYLPPGRSHRVMIVPRTRTAGVVRLISSPTHPYEPGQPAHREEPYEMVRGCVLHGPRAAS</sequence>
<dbReference type="GO" id="GO:0005657">
    <property type="term" value="C:replication fork"/>
    <property type="evidence" value="ECO:0007669"/>
    <property type="project" value="TreeGrafter"/>
</dbReference>
<dbReference type="Gene3D" id="3.40.50.300">
    <property type="entry name" value="P-loop containing nucleotide triphosphate hydrolases"/>
    <property type="match status" value="1"/>
</dbReference>
<dbReference type="GO" id="GO:0033063">
    <property type="term" value="C:Rad51B-Rad51C-Rad51D-XRCC2 complex"/>
    <property type="evidence" value="ECO:0007669"/>
    <property type="project" value="TreeGrafter"/>
</dbReference>
<dbReference type="PANTHER" id="PTHR46457:SF1">
    <property type="entry name" value="DNA REPAIR PROTEIN RAD51 HOMOLOG 4"/>
    <property type="match status" value="1"/>
</dbReference>
<gene>
    <name evidence="3" type="ORF">PsYK624_109810</name>
</gene>
<dbReference type="AlphaFoldDB" id="A0A9P3GFP2"/>
<dbReference type="GO" id="GO:0000400">
    <property type="term" value="F:four-way junction DNA binding"/>
    <property type="evidence" value="ECO:0007669"/>
    <property type="project" value="TreeGrafter"/>
</dbReference>
<keyword evidence="2" id="KW-0539">Nucleus</keyword>
<dbReference type="InterPro" id="IPR027417">
    <property type="entry name" value="P-loop_NTPase"/>
</dbReference>
<dbReference type="SUPFAM" id="SSF52540">
    <property type="entry name" value="P-loop containing nucleoside triphosphate hydrolases"/>
    <property type="match status" value="1"/>
</dbReference>
<protein>
    <recommendedName>
        <fullName evidence="5">P-loop containing nucleoside triphosphate hydrolase protein</fullName>
    </recommendedName>
</protein>
<dbReference type="GO" id="GO:0003697">
    <property type="term" value="F:single-stranded DNA binding"/>
    <property type="evidence" value="ECO:0007669"/>
    <property type="project" value="TreeGrafter"/>
</dbReference>
<dbReference type="OrthoDB" id="5957327at2759"/>